<sequence>MKRISVFCASSIGHNPIYKETAYQLGAFLAKREIGVVYGGSHLGLMGAVAQGALDNNGEVIGVLPHFMSGKEIAHPGLSKLFMVDSMHDRKLKMYELSDGIIALPGGFGTFEELFEMLTWAQLGLHKEPIGILNINGYYDHLLAMIETMRREGLLKESNAAMVLHSSNAIDLYDQMMAYVPDKNVLTIQKDQT</sequence>
<evidence type="ECO:0000256" key="3">
    <source>
        <dbReference type="RuleBase" id="RU363015"/>
    </source>
</evidence>
<dbReference type="Gene3D" id="3.40.50.450">
    <property type="match status" value="1"/>
</dbReference>
<gene>
    <name evidence="4" type="ORF">G3O08_16610</name>
</gene>
<dbReference type="InterPro" id="IPR031100">
    <property type="entry name" value="LOG_fam"/>
</dbReference>
<dbReference type="PANTHER" id="PTHR31223:SF70">
    <property type="entry name" value="LOG FAMILY PROTEIN YJL055W"/>
    <property type="match status" value="1"/>
</dbReference>
<dbReference type="RefSeq" id="WP_163286582.1">
    <property type="nucleotide sequence ID" value="NZ_JAAGVY010000041.1"/>
</dbReference>
<dbReference type="GO" id="GO:0005829">
    <property type="term" value="C:cytosol"/>
    <property type="evidence" value="ECO:0007669"/>
    <property type="project" value="TreeGrafter"/>
</dbReference>
<keyword evidence="3" id="KW-0203">Cytokinin biosynthesis</keyword>
<dbReference type="Proteomes" id="UP000486602">
    <property type="component" value="Unassembled WGS sequence"/>
</dbReference>
<keyword evidence="3" id="KW-0378">Hydrolase</keyword>
<name>A0A7K3WUE5_9FLAO</name>
<dbReference type="PANTHER" id="PTHR31223">
    <property type="entry name" value="LOG FAMILY PROTEIN YJL055W"/>
    <property type="match status" value="1"/>
</dbReference>
<comment type="similarity">
    <text evidence="2 3">Belongs to the LOG family.</text>
</comment>
<dbReference type="GO" id="GO:0008714">
    <property type="term" value="F:AMP nucleosidase activity"/>
    <property type="evidence" value="ECO:0007669"/>
    <property type="project" value="UniProtKB-EC"/>
</dbReference>
<dbReference type="InterPro" id="IPR005269">
    <property type="entry name" value="LOG"/>
</dbReference>
<organism evidence="4 5">
    <name type="scientific">Cryomorpha ignava</name>
    <dbReference type="NCBI Taxonomy" id="101383"/>
    <lineage>
        <taxon>Bacteria</taxon>
        <taxon>Pseudomonadati</taxon>
        <taxon>Bacteroidota</taxon>
        <taxon>Flavobacteriia</taxon>
        <taxon>Flavobacteriales</taxon>
        <taxon>Cryomorphaceae</taxon>
        <taxon>Cryomorpha</taxon>
    </lineage>
</organism>
<evidence type="ECO:0000256" key="2">
    <source>
        <dbReference type="ARBA" id="ARBA00006763"/>
    </source>
</evidence>
<dbReference type="EC" id="3.2.2.n1" evidence="3"/>
<dbReference type="GO" id="GO:0009691">
    <property type="term" value="P:cytokinin biosynthetic process"/>
    <property type="evidence" value="ECO:0007669"/>
    <property type="project" value="UniProtKB-UniRule"/>
</dbReference>
<protein>
    <recommendedName>
        <fullName evidence="3">Cytokinin riboside 5'-monophosphate phosphoribohydrolase</fullName>
        <ecNumber evidence="3">3.2.2.n1</ecNumber>
    </recommendedName>
</protein>
<comment type="catalytic activity">
    <reaction evidence="1">
        <text>AMP + H2O = D-ribose 5-phosphate + adenine</text>
        <dbReference type="Rhea" id="RHEA:20129"/>
        <dbReference type="ChEBI" id="CHEBI:15377"/>
        <dbReference type="ChEBI" id="CHEBI:16708"/>
        <dbReference type="ChEBI" id="CHEBI:78346"/>
        <dbReference type="ChEBI" id="CHEBI:456215"/>
        <dbReference type="EC" id="3.2.2.4"/>
    </reaction>
</comment>
<proteinExistence type="inferred from homology"/>
<dbReference type="SUPFAM" id="SSF102405">
    <property type="entry name" value="MCP/YpsA-like"/>
    <property type="match status" value="1"/>
</dbReference>
<accession>A0A7K3WUE5</accession>
<dbReference type="NCBIfam" id="TIGR00730">
    <property type="entry name" value="Rossman fold protein, TIGR00730 family"/>
    <property type="match status" value="1"/>
</dbReference>
<evidence type="ECO:0000313" key="5">
    <source>
        <dbReference type="Proteomes" id="UP000486602"/>
    </source>
</evidence>
<dbReference type="AlphaFoldDB" id="A0A7K3WUE5"/>
<reference evidence="4 5" key="1">
    <citation type="submission" date="2020-02" db="EMBL/GenBank/DDBJ databases">
        <title>Out from the shadows clarifying the taxonomy of the family Cryomorphaceae and related taxa by utilizing the GTDB taxonomic framework.</title>
        <authorList>
            <person name="Bowman J.P."/>
        </authorList>
    </citation>
    <scope>NUCLEOTIDE SEQUENCE [LARGE SCALE GENOMIC DNA]</scope>
    <source>
        <strain evidence="4 5">QSSC 1-22</strain>
    </source>
</reference>
<keyword evidence="5" id="KW-1185">Reference proteome</keyword>
<dbReference type="EMBL" id="JAAGVY010000041">
    <property type="protein sequence ID" value="NEN25124.1"/>
    <property type="molecule type" value="Genomic_DNA"/>
</dbReference>
<evidence type="ECO:0000313" key="4">
    <source>
        <dbReference type="EMBL" id="NEN25124.1"/>
    </source>
</evidence>
<dbReference type="Pfam" id="PF03641">
    <property type="entry name" value="Lysine_decarbox"/>
    <property type="match status" value="1"/>
</dbReference>
<comment type="caution">
    <text evidence="4">The sequence shown here is derived from an EMBL/GenBank/DDBJ whole genome shotgun (WGS) entry which is preliminary data.</text>
</comment>
<evidence type="ECO:0000256" key="1">
    <source>
        <dbReference type="ARBA" id="ARBA00000274"/>
    </source>
</evidence>